<dbReference type="EMBL" id="MU826838">
    <property type="protein sequence ID" value="KAJ7372081.1"/>
    <property type="molecule type" value="Genomic_DNA"/>
</dbReference>
<dbReference type="OrthoDB" id="6009846at2759"/>
<organism evidence="2 3">
    <name type="scientific">Desmophyllum pertusum</name>
    <dbReference type="NCBI Taxonomy" id="174260"/>
    <lineage>
        <taxon>Eukaryota</taxon>
        <taxon>Metazoa</taxon>
        <taxon>Cnidaria</taxon>
        <taxon>Anthozoa</taxon>
        <taxon>Hexacorallia</taxon>
        <taxon>Scleractinia</taxon>
        <taxon>Caryophylliina</taxon>
        <taxon>Caryophylliidae</taxon>
        <taxon>Desmophyllum</taxon>
    </lineage>
</organism>
<name>A0A9W9YZ77_9CNID</name>
<comment type="caution">
    <text evidence="2">The sequence shown here is derived from an EMBL/GenBank/DDBJ whole genome shotgun (WGS) entry which is preliminary data.</text>
</comment>
<accession>A0A9W9YZ77</accession>
<keyword evidence="1" id="KW-0732">Signal</keyword>
<keyword evidence="3" id="KW-1185">Reference proteome</keyword>
<feature type="chain" id="PRO_5040814915" evidence="1">
    <location>
        <begin position="25"/>
        <end position="218"/>
    </location>
</feature>
<dbReference type="Proteomes" id="UP001163046">
    <property type="component" value="Unassembled WGS sequence"/>
</dbReference>
<proteinExistence type="predicted"/>
<dbReference type="AlphaFoldDB" id="A0A9W9YZ77"/>
<sequence>MLSRWETVFLNTLICISVLFQVSSQSNSISFTDDKPRDDKQVQLGTDVSLSWGFSYNDQAKITNGPWNAPGVQEITFGTWKYINKELFLDKKIVTVDSNGVLRIAVDMMTVKWIGVDSVNLEVAGLVKYVGQGENTTVRNETAYLSETADLLFKRSAYDQSDDFYKYKILKGNVTIISIGREQDGKAEYCLCQRQCVIGSLQERYSLRYENETQCPSR</sequence>
<evidence type="ECO:0000256" key="1">
    <source>
        <dbReference type="SAM" id="SignalP"/>
    </source>
</evidence>
<feature type="signal peptide" evidence="1">
    <location>
        <begin position="1"/>
        <end position="24"/>
    </location>
</feature>
<gene>
    <name evidence="2" type="ORF">OS493_020505</name>
</gene>
<reference evidence="2" key="1">
    <citation type="submission" date="2023-01" db="EMBL/GenBank/DDBJ databases">
        <title>Genome assembly of the deep-sea coral Lophelia pertusa.</title>
        <authorList>
            <person name="Herrera S."/>
            <person name="Cordes E."/>
        </authorList>
    </citation>
    <scope>NUCLEOTIDE SEQUENCE</scope>
    <source>
        <strain evidence="2">USNM1676648</strain>
        <tissue evidence="2">Polyp</tissue>
    </source>
</reference>
<protein>
    <submittedName>
        <fullName evidence="2">Uncharacterized protein</fullName>
    </submittedName>
</protein>
<evidence type="ECO:0000313" key="2">
    <source>
        <dbReference type="EMBL" id="KAJ7372081.1"/>
    </source>
</evidence>
<evidence type="ECO:0000313" key="3">
    <source>
        <dbReference type="Proteomes" id="UP001163046"/>
    </source>
</evidence>